<evidence type="ECO:0000256" key="6">
    <source>
        <dbReference type="ARBA" id="ARBA00023026"/>
    </source>
</evidence>
<evidence type="ECO:0000256" key="2">
    <source>
        <dbReference type="ARBA" id="ARBA00006156"/>
    </source>
</evidence>
<evidence type="ECO:0000313" key="9">
    <source>
        <dbReference type="EMBL" id="QHF14602.1"/>
    </source>
</evidence>
<reference evidence="10 12" key="3">
    <citation type="submission" date="2019-08" db="EMBL/GenBank/DDBJ databases">
        <authorList>
            <person name="Peeters C."/>
        </authorList>
    </citation>
    <scope>NUCLEOTIDE SEQUENCE [LARGE SCALE GENOMIC DNA]</scope>
    <source>
        <strain evidence="10 12">LMG 31113</strain>
    </source>
</reference>
<sequence length="84" mass="8969">MSDLLHAADRALFLIVALSAIPIAVATLVGLGVALVQAVTHLQEQSLPFGIKLLAVCLCLYLISGWLGARILNFGDDILRMALR</sequence>
<dbReference type="AlphaFoldDB" id="A0A5E4SL48"/>
<evidence type="ECO:0000256" key="4">
    <source>
        <dbReference type="ARBA" id="ARBA00022692"/>
    </source>
</evidence>
<evidence type="ECO:0000256" key="1">
    <source>
        <dbReference type="ARBA" id="ARBA00004651"/>
    </source>
</evidence>
<evidence type="ECO:0000256" key="7">
    <source>
        <dbReference type="ARBA" id="ARBA00023136"/>
    </source>
</evidence>
<accession>A0A5E4SL48</accession>
<dbReference type="PANTHER" id="PTHR34040:SF7">
    <property type="entry name" value="SURFACE PRESENTATION OF ANTIGENS PROTEIN SPAQ"/>
    <property type="match status" value="1"/>
</dbReference>
<reference evidence="9" key="2">
    <citation type="submission" date="2019-07" db="EMBL/GenBank/DDBJ databases">
        <title>Complete Genome Sequences of Clinical Pandoraea fibrosis Isolates.</title>
        <authorList>
            <person name="Pitt M.E."/>
            <person name="Nguyen S.H."/>
            <person name="Duarte T.P.S."/>
            <person name="Roddam L.F."/>
            <person name="Blaskovich M.A.T."/>
            <person name="Cooper M.A."/>
            <person name="Coin L.J.M."/>
        </authorList>
    </citation>
    <scope>NUCLEOTIDE SEQUENCE</scope>
    <source>
        <strain evidence="9">6399</strain>
    </source>
</reference>
<dbReference type="PRINTS" id="PR00952">
    <property type="entry name" value="TYPE3IMQPROT"/>
</dbReference>
<organism evidence="10 12">
    <name type="scientific">Pandoraea fibrosis</name>
    <dbReference type="NCBI Taxonomy" id="1891094"/>
    <lineage>
        <taxon>Bacteria</taxon>
        <taxon>Pseudomonadati</taxon>
        <taxon>Pseudomonadota</taxon>
        <taxon>Betaproteobacteria</taxon>
        <taxon>Burkholderiales</taxon>
        <taxon>Burkholderiaceae</taxon>
        <taxon>Pandoraea</taxon>
    </lineage>
</organism>
<keyword evidence="7 8" id="KW-0472">Membrane</keyword>
<dbReference type="PANTHER" id="PTHR34040">
    <property type="entry name" value="FLAGELLAR BIOSYNTHETIC PROTEIN FLIQ"/>
    <property type="match status" value="1"/>
</dbReference>
<dbReference type="GO" id="GO:0005886">
    <property type="term" value="C:plasma membrane"/>
    <property type="evidence" value="ECO:0007669"/>
    <property type="project" value="UniProtKB-SubCell"/>
</dbReference>
<name>A0A5E4SL48_9BURK</name>
<comment type="similarity">
    <text evidence="2">Belongs to the FliQ/MopD/SpaQ family.</text>
</comment>
<dbReference type="EMBL" id="CABPRW010000002">
    <property type="protein sequence ID" value="VVD76586.1"/>
    <property type="molecule type" value="Genomic_DNA"/>
</dbReference>
<feature type="transmembrane region" description="Helical" evidence="8">
    <location>
        <begin position="49"/>
        <end position="72"/>
    </location>
</feature>
<proteinExistence type="inferred from homology"/>
<protein>
    <submittedName>
        <fullName evidence="10">EscS/YscS/HrcS family type III secretion system export apparatus protein</fullName>
    </submittedName>
</protein>
<feature type="transmembrane region" description="Helical" evidence="8">
    <location>
        <begin position="12"/>
        <end position="37"/>
    </location>
</feature>
<dbReference type="InterPro" id="IPR006306">
    <property type="entry name" value="T3SS_HrpO"/>
</dbReference>
<comment type="subcellular location">
    <subcellularLocation>
        <location evidence="1">Cell membrane</location>
        <topology evidence="1">Multi-pass membrane protein</topology>
    </subcellularLocation>
</comment>
<dbReference type="NCBIfam" id="TIGR01403">
    <property type="entry name" value="fliQ_rel_III"/>
    <property type="match status" value="1"/>
</dbReference>
<dbReference type="OrthoDB" id="9806440at2"/>
<dbReference type="Proteomes" id="UP000382577">
    <property type="component" value="Unassembled WGS sequence"/>
</dbReference>
<dbReference type="GO" id="GO:0009306">
    <property type="term" value="P:protein secretion"/>
    <property type="evidence" value="ECO:0007669"/>
    <property type="project" value="InterPro"/>
</dbReference>
<evidence type="ECO:0000256" key="5">
    <source>
        <dbReference type="ARBA" id="ARBA00022989"/>
    </source>
</evidence>
<dbReference type="EMBL" id="CP047385">
    <property type="protein sequence ID" value="QHF14602.1"/>
    <property type="molecule type" value="Genomic_DNA"/>
</dbReference>
<keyword evidence="4 8" id="KW-0812">Transmembrane</keyword>
<evidence type="ECO:0000256" key="3">
    <source>
        <dbReference type="ARBA" id="ARBA00022475"/>
    </source>
</evidence>
<evidence type="ECO:0000313" key="10">
    <source>
        <dbReference type="EMBL" id="VVD76586.1"/>
    </source>
</evidence>
<evidence type="ECO:0000256" key="8">
    <source>
        <dbReference type="SAM" id="Phobius"/>
    </source>
</evidence>
<keyword evidence="11" id="KW-1185">Reference proteome</keyword>
<keyword evidence="5 8" id="KW-1133">Transmembrane helix</keyword>
<evidence type="ECO:0000313" key="11">
    <source>
        <dbReference type="Proteomes" id="UP000035080"/>
    </source>
</evidence>
<dbReference type="Proteomes" id="UP000035080">
    <property type="component" value="Chromosome"/>
</dbReference>
<gene>
    <name evidence="10" type="ORF">PFI31113_00882</name>
    <name evidence="9" type="ORF">PI93_019525</name>
</gene>
<keyword evidence="6" id="KW-0843">Virulence</keyword>
<dbReference type="InterPro" id="IPR002191">
    <property type="entry name" value="Bac_export_3"/>
</dbReference>
<dbReference type="RefSeq" id="WP_039369441.1">
    <property type="nucleotide sequence ID" value="NZ_CABPRW010000002.1"/>
</dbReference>
<keyword evidence="3" id="KW-1003">Cell membrane</keyword>
<reference evidence="9 11" key="1">
    <citation type="journal article" date="2015" name="Genome Announc.">
        <title>Genome Sequences of Two Pandoraea pnomenusa Isolates Recovered 11 Months Apart from a Cystic Fibrosis Patient.</title>
        <authorList>
            <person name="Ee R."/>
            <person name="Ambrose M."/>
            <person name="Lazenby J."/>
            <person name="Williams P."/>
            <person name="Chan K.G."/>
            <person name="Roddam L."/>
        </authorList>
    </citation>
    <scope>NUCLEOTIDE SEQUENCE [LARGE SCALE GENOMIC DNA]</scope>
    <source>
        <strain evidence="9 11">6399</strain>
    </source>
</reference>
<dbReference type="Pfam" id="PF01313">
    <property type="entry name" value="Bac_export_3"/>
    <property type="match status" value="1"/>
</dbReference>
<evidence type="ECO:0000313" key="12">
    <source>
        <dbReference type="Proteomes" id="UP000382577"/>
    </source>
</evidence>